<reference evidence="5" key="1">
    <citation type="submission" date="2016-11" db="EMBL/GenBank/DDBJ databases">
        <authorList>
            <person name="Jaros S."/>
            <person name="Januszkiewicz K."/>
            <person name="Wedrychowicz H."/>
        </authorList>
    </citation>
    <scope>NUCLEOTIDE SEQUENCE [LARGE SCALE GENOMIC DNA]</scope>
    <source>
        <strain evidence="5">DSM 4029</strain>
    </source>
</reference>
<evidence type="ECO:0000313" key="6">
    <source>
        <dbReference type="Proteomes" id="UP000474718"/>
    </source>
</evidence>
<evidence type="ECO:0000313" key="3">
    <source>
        <dbReference type="EMBL" id="MZL69165.1"/>
    </source>
</evidence>
<dbReference type="PANTHER" id="PTHR46558:SF11">
    <property type="entry name" value="HTH-TYPE TRANSCRIPTIONAL REGULATOR XRE"/>
    <property type="match status" value="1"/>
</dbReference>
<gene>
    <name evidence="3" type="ORF">GT747_05205</name>
    <name evidence="4" type="ORF">SAMN05444424_1613</name>
</gene>
<dbReference type="PANTHER" id="PTHR46558">
    <property type="entry name" value="TRACRIPTIONAL REGULATORY PROTEIN-RELATED-RELATED"/>
    <property type="match status" value="1"/>
</dbReference>
<feature type="domain" description="HTH cro/C1-type" evidence="2">
    <location>
        <begin position="9"/>
        <end position="63"/>
    </location>
</feature>
<dbReference type="SUPFAM" id="SSF47413">
    <property type="entry name" value="lambda repressor-like DNA-binding domains"/>
    <property type="match status" value="1"/>
</dbReference>
<evidence type="ECO:0000313" key="4">
    <source>
        <dbReference type="EMBL" id="SHG13755.1"/>
    </source>
</evidence>
<dbReference type="Pfam" id="PF01381">
    <property type="entry name" value="HTH_3"/>
    <property type="match status" value="1"/>
</dbReference>
<evidence type="ECO:0000313" key="5">
    <source>
        <dbReference type="Proteomes" id="UP000184089"/>
    </source>
</evidence>
<dbReference type="InterPro" id="IPR010982">
    <property type="entry name" value="Lambda_DNA-bd_dom_sf"/>
</dbReference>
<reference evidence="4" key="2">
    <citation type="submission" date="2016-11" db="EMBL/GenBank/DDBJ databases">
        <authorList>
            <person name="Varghese N."/>
            <person name="Submissions S."/>
        </authorList>
    </citation>
    <scope>NUCLEOTIDE SEQUENCE</scope>
    <source>
        <strain evidence="4">DSM 4029</strain>
    </source>
</reference>
<reference evidence="3 6" key="3">
    <citation type="journal article" date="2019" name="Nat. Med.">
        <title>A library of human gut bacterial isolates paired with longitudinal multiomics data enables mechanistic microbiome research.</title>
        <authorList>
            <person name="Poyet M."/>
            <person name="Groussin M."/>
            <person name="Gibbons S.M."/>
            <person name="Avila-Pacheco J."/>
            <person name="Jiang X."/>
            <person name="Kearney S.M."/>
            <person name="Perrotta A.R."/>
            <person name="Berdy B."/>
            <person name="Zhao S."/>
            <person name="Lieberman T.D."/>
            <person name="Swanson P.K."/>
            <person name="Smith M."/>
            <person name="Roesemann S."/>
            <person name="Alexander J.E."/>
            <person name="Rich S.A."/>
            <person name="Livny J."/>
            <person name="Vlamakis H."/>
            <person name="Clish C."/>
            <person name="Bullock K."/>
            <person name="Deik A."/>
            <person name="Scott J."/>
            <person name="Pierce K.A."/>
            <person name="Xavier R.J."/>
            <person name="Alm E.J."/>
        </authorList>
    </citation>
    <scope>NUCLEOTIDE SEQUENCE [LARGE SCALE GENOMIC DNA]</scope>
    <source>
        <strain evidence="3 6">BIOML-A2</strain>
    </source>
</reference>
<dbReference type="Proteomes" id="UP000184089">
    <property type="component" value="Unassembled WGS sequence"/>
</dbReference>
<keyword evidence="1" id="KW-0238">DNA-binding</keyword>
<dbReference type="InterPro" id="IPR001387">
    <property type="entry name" value="Cro/C1-type_HTH"/>
</dbReference>
<protein>
    <submittedName>
        <fullName evidence="3">Helix-turn-helix domain-containing protein</fullName>
    </submittedName>
    <submittedName>
        <fullName evidence="4">Transcriptional regulator, contains XRE-family HTH domain</fullName>
    </submittedName>
</protein>
<evidence type="ECO:0000256" key="1">
    <source>
        <dbReference type="ARBA" id="ARBA00023125"/>
    </source>
</evidence>
<keyword evidence="6" id="KW-1185">Reference proteome</keyword>
<dbReference type="Proteomes" id="UP000474718">
    <property type="component" value="Unassembled WGS sequence"/>
</dbReference>
<dbReference type="AlphaFoldDB" id="A0AAQ1MDG2"/>
<dbReference type="EMBL" id="FQVY01000002">
    <property type="protein sequence ID" value="SHG13755.1"/>
    <property type="molecule type" value="Genomic_DNA"/>
</dbReference>
<name>A0AAQ1MDG2_9FIRM</name>
<dbReference type="GO" id="GO:0003677">
    <property type="term" value="F:DNA binding"/>
    <property type="evidence" value="ECO:0007669"/>
    <property type="project" value="UniProtKB-KW"/>
</dbReference>
<proteinExistence type="predicted"/>
<evidence type="ECO:0000259" key="2">
    <source>
        <dbReference type="PROSITE" id="PS50943"/>
    </source>
</evidence>
<comment type="caution">
    <text evidence="4">The sequence shown here is derived from an EMBL/GenBank/DDBJ whole genome shotgun (WGS) entry which is preliminary data.</text>
</comment>
<dbReference type="EMBL" id="WWVX01000002">
    <property type="protein sequence ID" value="MZL69165.1"/>
    <property type="molecule type" value="Genomic_DNA"/>
</dbReference>
<accession>A0AAQ1MDG2</accession>
<dbReference type="PROSITE" id="PS50943">
    <property type="entry name" value="HTH_CROC1"/>
    <property type="match status" value="1"/>
</dbReference>
<sequence>MNADFHRILTLLRKEKGVSQKQVAASLGISQALLSHYEKGIRECGLEFVVKVADYYGVSCDYLLGRSPDRAGLTLSVDDLPDGDGGRQNAFAGSIMPVLNKKLITNSLHIVFDMLSKGRNDSLTREVSSYLMTAVYKSFRKLCGINPKNQDTMFSISKVRVSHLCGSAMSQNEANIDCLSAGQDLEGLTPIENRDAFALTTQSMTENYPLYYSSLQNLISNVEAELGKNGGGRGKK</sequence>
<dbReference type="SMART" id="SM00530">
    <property type="entry name" value="HTH_XRE"/>
    <property type="match status" value="1"/>
</dbReference>
<dbReference type="Gene3D" id="1.10.260.40">
    <property type="entry name" value="lambda repressor-like DNA-binding domains"/>
    <property type="match status" value="1"/>
</dbReference>
<organism evidence="4 5">
    <name type="scientific">Bittarella massiliensis</name>
    <name type="common">ex Durand et al. 2017</name>
    <dbReference type="NCBI Taxonomy" id="1720313"/>
    <lineage>
        <taxon>Bacteria</taxon>
        <taxon>Bacillati</taxon>
        <taxon>Bacillota</taxon>
        <taxon>Clostridia</taxon>
        <taxon>Eubacteriales</taxon>
        <taxon>Oscillospiraceae</taxon>
        <taxon>Bittarella (ex Durand et al. 2017)</taxon>
    </lineage>
</organism>
<dbReference type="CDD" id="cd00093">
    <property type="entry name" value="HTH_XRE"/>
    <property type="match status" value="1"/>
</dbReference>